<dbReference type="eggNOG" id="COG0022">
    <property type="taxonomic scope" value="Bacteria"/>
</dbReference>
<dbReference type="SUPFAM" id="SSF52518">
    <property type="entry name" value="Thiamin diphosphate-binding fold (THDP-binding)"/>
    <property type="match status" value="1"/>
</dbReference>
<proteinExistence type="predicted"/>
<keyword evidence="3" id="KW-0786">Thiamine pyrophosphate</keyword>
<dbReference type="PANTHER" id="PTHR43257:SF2">
    <property type="entry name" value="PYRUVATE DEHYDROGENASE E1 COMPONENT SUBUNIT BETA"/>
    <property type="match status" value="1"/>
</dbReference>
<dbReference type="InterPro" id="IPR009014">
    <property type="entry name" value="Transketo_C/PFOR_II"/>
</dbReference>
<keyword evidence="2" id="KW-0560">Oxidoreductase</keyword>
<gene>
    <name evidence="5" type="ORF">CD33_16365</name>
</gene>
<dbReference type="NCBIfam" id="NF006667">
    <property type="entry name" value="PRK09212.1"/>
    <property type="match status" value="1"/>
</dbReference>
<dbReference type="OrthoDB" id="9771835at2"/>
<sequence>MAVISYIEAIQQAMKEEMERDENVFILGEDVGLKGGVFKATNGLYDQFGEYRVLDTPLAESAIAGVAIGAAMVGMRPIAEMQFADFIMPAVNQIVSEAAKIRYRTNNDWNCPIVIRAPFGGGIHGALYHSQSVEALFAGTPGLKIVIPSSPYDAKGLLKAAIRDEDPVLFFEHKRAYRLLKGEVPADDYVMPIGKAEVKREGDDITVITYGLAVNFAIQAAERLADDGIEAHILDLRTVYPLDKEAIIEAASKTGKVLLVTEDNKEGSIMSEVAAIIAEHCLFDLDAPIQRLAGPDVPAMPYAPTMEKYFMINPEKIEQAMRSLAAF</sequence>
<evidence type="ECO:0000313" key="6">
    <source>
        <dbReference type="Proteomes" id="UP000030408"/>
    </source>
</evidence>
<dbReference type="Pfam" id="PF02779">
    <property type="entry name" value="Transket_pyr"/>
    <property type="match status" value="1"/>
</dbReference>
<dbReference type="RefSeq" id="WP_036202096.1">
    <property type="nucleotide sequence ID" value="NZ_AVCY01000002.1"/>
</dbReference>
<dbReference type="PANTHER" id="PTHR43257">
    <property type="entry name" value="PYRUVATE DEHYDROGENASE E1 COMPONENT BETA SUBUNIT"/>
    <property type="match status" value="1"/>
</dbReference>
<dbReference type="Proteomes" id="UP000030408">
    <property type="component" value="Unassembled WGS sequence"/>
</dbReference>
<dbReference type="STRING" id="1384057.CD33_16365"/>
<dbReference type="InterPro" id="IPR029061">
    <property type="entry name" value="THDP-binding"/>
</dbReference>
<name>A0A0A3HTV5_9BACL</name>
<evidence type="ECO:0000256" key="3">
    <source>
        <dbReference type="ARBA" id="ARBA00023052"/>
    </source>
</evidence>
<evidence type="ECO:0000256" key="1">
    <source>
        <dbReference type="ARBA" id="ARBA00001964"/>
    </source>
</evidence>
<dbReference type="InterPro" id="IPR033248">
    <property type="entry name" value="Transketolase_C"/>
</dbReference>
<comment type="caution">
    <text evidence="5">The sequence shown here is derived from an EMBL/GenBank/DDBJ whole genome shotgun (WGS) entry which is preliminary data.</text>
</comment>
<evidence type="ECO:0000313" key="5">
    <source>
        <dbReference type="EMBL" id="KGR74660.1"/>
    </source>
</evidence>
<evidence type="ECO:0000256" key="2">
    <source>
        <dbReference type="ARBA" id="ARBA00023002"/>
    </source>
</evidence>
<accession>A0A0A3HTV5</accession>
<feature type="domain" description="Transketolase-like pyrimidine-binding" evidence="4">
    <location>
        <begin position="4"/>
        <end position="179"/>
    </location>
</feature>
<evidence type="ECO:0000259" key="4">
    <source>
        <dbReference type="SMART" id="SM00861"/>
    </source>
</evidence>
<dbReference type="CDD" id="cd07036">
    <property type="entry name" value="TPP_PYR_E1-PDHc-beta_like"/>
    <property type="match status" value="1"/>
</dbReference>
<protein>
    <submittedName>
        <fullName evidence="5">2-oxoisovalerate dehydrogenase</fullName>
    </submittedName>
</protein>
<dbReference type="FunFam" id="3.40.50.970:FF:000001">
    <property type="entry name" value="Pyruvate dehydrogenase E1 beta subunit"/>
    <property type="match status" value="1"/>
</dbReference>
<dbReference type="SMART" id="SM00861">
    <property type="entry name" value="Transket_pyr"/>
    <property type="match status" value="1"/>
</dbReference>
<dbReference type="SUPFAM" id="SSF52922">
    <property type="entry name" value="TK C-terminal domain-like"/>
    <property type="match status" value="1"/>
</dbReference>
<dbReference type="Gene3D" id="3.40.50.970">
    <property type="match status" value="1"/>
</dbReference>
<dbReference type="Gene3D" id="3.40.50.920">
    <property type="match status" value="1"/>
</dbReference>
<dbReference type="Pfam" id="PF02780">
    <property type="entry name" value="Transketolase_C"/>
    <property type="match status" value="1"/>
</dbReference>
<dbReference type="AlphaFoldDB" id="A0A0A3HTV5"/>
<dbReference type="GO" id="GO:0016491">
    <property type="term" value="F:oxidoreductase activity"/>
    <property type="evidence" value="ECO:0007669"/>
    <property type="project" value="UniProtKB-KW"/>
</dbReference>
<organism evidence="5 6">
    <name type="scientific">Ureibacillus sinduriensis BLB-1 = JCM 15800</name>
    <dbReference type="NCBI Taxonomy" id="1384057"/>
    <lineage>
        <taxon>Bacteria</taxon>
        <taxon>Bacillati</taxon>
        <taxon>Bacillota</taxon>
        <taxon>Bacilli</taxon>
        <taxon>Bacillales</taxon>
        <taxon>Caryophanaceae</taxon>
        <taxon>Ureibacillus</taxon>
    </lineage>
</organism>
<dbReference type="FunFam" id="3.40.50.920:FF:000001">
    <property type="entry name" value="Pyruvate dehydrogenase E1 beta subunit"/>
    <property type="match status" value="1"/>
</dbReference>
<keyword evidence="6" id="KW-1185">Reference proteome</keyword>
<dbReference type="EMBL" id="JPVO01000054">
    <property type="protein sequence ID" value="KGR74660.1"/>
    <property type="molecule type" value="Genomic_DNA"/>
</dbReference>
<comment type="cofactor">
    <cofactor evidence="1">
        <name>thiamine diphosphate</name>
        <dbReference type="ChEBI" id="CHEBI:58937"/>
    </cofactor>
</comment>
<dbReference type="InterPro" id="IPR005475">
    <property type="entry name" value="Transketolase-like_Pyr-bd"/>
</dbReference>
<reference evidence="5 6" key="1">
    <citation type="submission" date="2014-02" db="EMBL/GenBank/DDBJ databases">
        <title>Draft genome sequence of Lysinibacillus sinduriensis JCM 15800.</title>
        <authorList>
            <person name="Zhang F."/>
            <person name="Wang G."/>
            <person name="Zhang L."/>
        </authorList>
    </citation>
    <scope>NUCLEOTIDE SEQUENCE [LARGE SCALE GENOMIC DNA]</scope>
    <source>
        <strain evidence="5 6">JCM 15800</strain>
    </source>
</reference>